<dbReference type="FunFam" id="1.10.287.130:FF:000038">
    <property type="entry name" value="Sensory transduction histidine kinase"/>
    <property type="match status" value="1"/>
</dbReference>
<evidence type="ECO:0000259" key="22">
    <source>
        <dbReference type="PROSITE" id="PS50885"/>
    </source>
</evidence>
<dbReference type="CDD" id="cd00082">
    <property type="entry name" value="HisKA"/>
    <property type="match status" value="1"/>
</dbReference>
<dbReference type="Gene3D" id="3.30.565.10">
    <property type="entry name" value="Histidine kinase-like ATPase, C-terminal domain"/>
    <property type="match status" value="1"/>
</dbReference>
<dbReference type="InterPro" id="IPR036890">
    <property type="entry name" value="HATPase_C_sf"/>
</dbReference>
<evidence type="ECO:0000313" key="23">
    <source>
        <dbReference type="EMBL" id="NEZ64894.1"/>
    </source>
</evidence>
<dbReference type="FunFam" id="3.30.565.10:FF:000010">
    <property type="entry name" value="Sensor histidine kinase RcsC"/>
    <property type="match status" value="1"/>
</dbReference>
<keyword evidence="6 17" id="KW-0597">Phosphoprotein</keyword>
<dbReference type="InterPro" id="IPR029151">
    <property type="entry name" value="Sensor-like_sf"/>
</dbReference>
<keyword evidence="5" id="KW-1003">Cell membrane</keyword>
<evidence type="ECO:0000256" key="12">
    <source>
        <dbReference type="ARBA" id="ARBA00022989"/>
    </source>
</evidence>
<dbReference type="Gene3D" id="1.10.8.500">
    <property type="entry name" value="HAMP domain in histidine kinase"/>
    <property type="match status" value="1"/>
</dbReference>
<evidence type="ECO:0000256" key="18">
    <source>
        <dbReference type="SAM" id="Coils"/>
    </source>
</evidence>
<feature type="transmembrane region" description="Helical" evidence="19">
    <location>
        <begin position="14"/>
        <end position="35"/>
    </location>
</feature>
<keyword evidence="12 19" id="KW-1133">Transmembrane helix</keyword>
<keyword evidence="11" id="KW-0067">ATP-binding</keyword>
<dbReference type="InterPro" id="IPR011006">
    <property type="entry name" value="CheY-like_superfamily"/>
</dbReference>
<dbReference type="PROSITE" id="PS50109">
    <property type="entry name" value="HIS_KIN"/>
    <property type="match status" value="1"/>
</dbReference>
<keyword evidence="7" id="KW-0808">Transferase</keyword>
<evidence type="ECO:0000313" key="24">
    <source>
        <dbReference type="Proteomes" id="UP000473574"/>
    </source>
</evidence>
<dbReference type="EMBL" id="QZCE01000002">
    <property type="protein sequence ID" value="NEZ64894.1"/>
    <property type="molecule type" value="Genomic_DNA"/>
</dbReference>
<dbReference type="Gene3D" id="3.30.450.20">
    <property type="entry name" value="PAS domain"/>
    <property type="match status" value="3"/>
</dbReference>
<feature type="coiled-coil region" evidence="18">
    <location>
        <begin position="530"/>
        <end position="603"/>
    </location>
</feature>
<dbReference type="Proteomes" id="UP000473574">
    <property type="component" value="Unassembled WGS sequence"/>
</dbReference>
<feature type="domain" description="Histidine kinase" evidence="20">
    <location>
        <begin position="603"/>
        <end position="822"/>
    </location>
</feature>
<reference evidence="23 24" key="1">
    <citation type="journal article" date="2020" name="Microb. Ecol.">
        <title>Ecogenomics of the Marine Benthic Filamentous Cyanobacterium Adonisia.</title>
        <authorList>
            <person name="Walter J.M."/>
            <person name="Coutinho F.H."/>
            <person name="Leomil L."/>
            <person name="Hargreaves P.I."/>
            <person name="Campeao M.E."/>
            <person name="Vieira V.V."/>
            <person name="Silva B.S."/>
            <person name="Fistarol G.O."/>
            <person name="Salomon P.S."/>
            <person name="Sawabe T."/>
            <person name="Mino S."/>
            <person name="Hosokawa M."/>
            <person name="Miyashita H."/>
            <person name="Maruyama F."/>
            <person name="van Verk M.C."/>
            <person name="Dutilh B.E."/>
            <person name="Thompson C.C."/>
            <person name="Thompson F.L."/>
        </authorList>
    </citation>
    <scope>NUCLEOTIDE SEQUENCE [LARGE SCALE GENOMIC DNA]</scope>
    <source>
        <strain evidence="23 24">CCMR0082</strain>
    </source>
</reference>
<dbReference type="SMART" id="SM00387">
    <property type="entry name" value="HATPase_c"/>
    <property type="match status" value="1"/>
</dbReference>
<evidence type="ECO:0000256" key="16">
    <source>
        <dbReference type="ARBA" id="ARBA00074306"/>
    </source>
</evidence>
<evidence type="ECO:0000256" key="19">
    <source>
        <dbReference type="SAM" id="Phobius"/>
    </source>
</evidence>
<keyword evidence="15" id="KW-0131">Cell cycle</keyword>
<evidence type="ECO:0000256" key="14">
    <source>
        <dbReference type="ARBA" id="ARBA00023136"/>
    </source>
</evidence>
<evidence type="ECO:0000256" key="13">
    <source>
        <dbReference type="ARBA" id="ARBA00023012"/>
    </source>
</evidence>
<dbReference type="SUPFAM" id="SSF52172">
    <property type="entry name" value="CheY-like"/>
    <property type="match status" value="1"/>
</dbReference>
<evidence type="ECO:0000256" key="5">
    <source>
        <dbReference type="ARBA" id="ARBA00022475"/>
    </source>
</evidence>
<dbReference type="InterPro" id="IPR003661">
    <property type="entry name" value="HisK_dim/P_dom"/>
</dbReference>
<dbReference type="NCBIfam" id="TIGR00229">
    <property type="entry name" value="sensory_box"/>
    <property type="match status" value="1"/>
</dbReference>
<dbReference type="Pfam" id="PF00072">
    <property type="entry name" value="Response_reg"/>
    <property type="match status" value="1"/>
</dbReference>
<name>A0A6M0S8T8_9CYAN</name>
<dbReference type="CDD" id="cd17546">
    <property type="entry name" value="REC_hyHK_CKI1_RcsC-like"/>
    <property type="match status" value="1"/>
</dbReference>
<dbReference type="InterPro" id="IPR035965">
    <property type="entry name" value="PAS-like_dom_sf"/>
</dbReference>
<dbReference type="PROSITE" id="PS50885">
    <property type="entry name" value="HAMP"/>
    <property type="match status" value="1"/>
</dbReference>
<dbReference type="SUPFAM" id="SSF47384">
    <property type="entry name" value="Homodimeric domain of signal transducing histidine kinase"/>
    <property type="match status" value="1"/>
</dbReference>
<dbReference type="Gene3D" id="1.10.287.130">
    <property type="match status" value="1"/>
</dbReference>
<evidence type="ECO:0000256" key="15">
    <source>
        <dbReference type="ARBA" id="ARBA00023306"/>
    </source>
</evidence>
<sequence length="1082" mass="120829">MRHFQNAKLSLRQALVVSFVVQIMAAVGLTSWLAFRNAQKSVDDLVKQISDEVTTGVETHVKTFADTPHQFLQLNVAAIEAGYFDLTDYDAMARYFWEQIQISEAVPYVYFGNPDGEFVGIWRENQDLTTLRIKDQRTVPNREIYQLDQQGDRKTLLNQDGFDPRTRPWYQAAVAAGQSTWSPIYVFANPPRLGITHAVPVVADQLLGVLAVDLTLSNISDFLRQLNVSDNGQVFIVERSGNIVASSVPEPPFLKVNRQEERLAAIKSRHPLIHAATEDLLQQFDSFEHITTSQRFTFKLDGQRQFLQVTPIQDGRGLDWLMVVVIPRADFTAQIDTNTRNTLVLCAIALAVAILSGIATARWITAPVMAMAQASEKLAQGDLEQQIVPSPIADIDTLAGAFNKMASQLKDSFEALQQSETTNRAIVEAIPDLLIHAKRDGTYLDIVSYNRLQRVYGVTKFLPGNTVDESLPSDLAKKRMHHIQQALQTGELQVYEHRMILDGQIQDEEVRISGLGDDEVLIMVRDISARKQAEEALAQANQVLEQKVAKRTESLAQSQQTLAKSNQELRATLQTLRATQVELQQAKEKAESANRAKSEFLANMSHELRTPLNSIIGFTQILGKDTSFKPEQQQRLTIINRSGEHLLSLINNILEMSKIEAGQIVLNAKYCDLHETLRDIQGMFCLKVQEKGLQFRIEPDASLPQHISVDEGKLRQILINLVGNAVKFTEKGTVTLKASVDSAQQPTLHLDIEDSGPGIPKEDLEQLFVPFEQTTAGHKIKQGSGLGLSITDKFVNLMGGKITASSTVGLGTCFQVSLPIEIADSESFPVQRYTEKVVGLVPDQPDYRMLIVDDEPDNCLVMLDLLRPVGLSVRKASNGQEAIETWKEWQPHLIWMDLRMPEMDGYEATRWIREEAEKAEAEEVERDNSKLKTQNSKSPIIIALTASVFEGKQELMRQAGFDDFVLKPFQEESIWKKISEHLGAEFVYDSVSVPPNLTNATTPEPVTTDELAAALKAMPTEWVSELKQAASSLKGKRVKQLLSEISVTSNGALNKRGNAIVARFNALVENYQFDEIISLLET</sequence>
<evidence type="ECO:0000259" key="20">
    <source>
        <dbReference type="PROSITE" id="PS50109"/>
    </source>
</evidence>
<keyword evidence="18" id="KW-0175">Coiled coil</keyword>
<comment type="subcellular location">
    <subcellularLocation>
        <location evidence="2">Cell membrane</location>
        <topology evidence="2">Multi-pass membrane protein</topology>
    </subcellularLocation>
</comment>
<dbReference type="PRINTS" id="PR00344">
    <property type="entry name" value="BCTRLSENSOR"/>
</dbReference>
<evidence type="ECO:0000259" key="21">
    <source>
        <dbReference type="PROSITE" id="PS50110"/>
    </source>
</evidence>
<keyword evidence="9" id="KW-0547">Nucleotide-binding</keyword>
<keyword evidence="13" id="KW-0902">Two-component regulatory system</keyword>
<dbReference type="InterPro" id="IPR003594">
    <property type="entry name" value="HATPase_dom"/>
</dbReference>
<dbReference type="Gene3D" id="3.40.50.2300">
    <property type="match status" value="1"/>
</dbReference>
<dbReference type="SMART" id="SM00388">
    <property type="entry name" value="HisKA"/>
    <property type="match status" value="1"/>
</dbReference>
<comment type="catalytic activity">
    <reaction evidence="1">
        <text>ATP + protein L-histidine = ADP + protein N-phospho-L-histidine.</text>
        <dbReference type="EC" id="2.7.13.3"/>
    </reaction>
</comment>
<dbReference type="CDD" id="cd12913">
    <property type="entry name" value="PDC1_MCP_like"/>
    <property type="match status" value="1"/>
</dbReference>
<accession>A0A6M0S8T8</accession>
<proteinExistence type="inferred from homology"/>
<dbReference type="InterPro" id="IPR001789">
    <property type="entry name" value="Sig_transdc_resp-reg_receiver"/>
</dbReference>
<evidence type="ECO:0000256" key="8">
    <source>
        <dbReference type="ARBA" id="ARBA00022692"/>
    </source>
</evidence>
<protein>
    <recommendedName>
        <fullName evidence="16">Circadian input-output histidine kinase CikA</fullName>
        <ecNumber evidence="4">2.7.13.3</ecNumber>
    </recommendedName>
</protein>
<evidence type="ECO:0000256" key="2">
    <source>
        <dbReference type="ARBA" id="ARBA00004651"/>
    </source>
</evidence>
<dbReference type="RefSeq" id="WP_163665519.1">
    <property type="nucleotide sequence ID" value="NZ_QZCE01000002.1"/>
</dbReference>
<gene>
    <name evidence="23" type="ORF">D0962_19240</name>
</gene>
<dbReference type="Pfam" id="PF00672">
    <property type="entry name" value="HAMP"/>
    <property type="match status" value="1"/>
</dbReference>
<dbReference type="EC" id="2.7.13.3" evidence="4"/>
<comment type="similarity">
    <text evidence="3">In the N-terminal section; belongs to the phytochrome family.</text>
</comment>
<keyword evidence="10" id="KW-0418">Kinase</keyword>
<dbReference type="InterPro" id="IPR000014">
    <property type="entry name" value="PAS"/>
</dbReference>
<keyword evidence="14 19" id="KW-0472">Membrane</keyword>
<dbReference type="SUPFAM" id="SSF103190">
    <property type="entry name" value="Sensory domain-like"/>
    <property type="match status" value="1"/>
</dbReference>
<dbReference type="PROSITE" id="PS50110">
    <property type="entry name" value="RESPONSE_REGULATORY"/>
    <property type="match status" value="1"/>
</dbReference>
<evidence type="ECO:0000256" key="6">
    <source>
        <dbReference type="ARBA" id="ARBA00022553"/>
    </source>
</evidence>
<dbReference type="AlphaFoldDB" id="A0A6M0S8T8"/>
<dbReference type="InterPro" id="IPR004358">
    <property type="entry name" value="Sig_transdc_His_kin-like_C"/>
</dbReference>
<dbReference type="InterPro" id="IPR036097">
    <property type="entry name" value="HisK_dim/P_sf"/>
</dbReference>
<dbReference type="InterPro" id="IPR005467">
    <property type="entry name" value="His_kinase_dom"/>
</dbReference>
<evidence type="ECO:0000256" key="11">
    <source>
        <dbReference type="ARBA" id="ARBA00022840"/>
    </source>
</evidence>
<dbReference type="SUPFAM" id="SSF158472">
    <property type="entry name" value="HAMP domain-like"/>
    <property type="match status" value="1"/>
</dbReference>
<dbReference type="GO" id="GO:0005886">
    <property type="term" value="C:plasma membrane"/>
    <property type="evidence" value="ECO:0007669"/>
    <property type="project" value="UniProtKB-SubCell"/>
</dbReference>
<feature type="domain" description="HAMP" evidence="22">
    <location>
        <begin position="362"/>
        <end position="414"/>
    </location>
</feature>
<feature type="transmembrane region" description="Helical" evidence="19">
    <location>
        <begin position="343"/>
        <end position="364"/>
    </location>
</feature>
<dbReference type="SUPFAM" id="SSF55785">
    <property type="entry name" value="PYP-like sensor domain (PAS domain)"/>
    <property type="match status" value="1"/>
</dbReference>
<feature type="domain" description="Response regulatory" evidence="21">
    <location>
        <begin position="848"/>
        <end position="982"/>
    </location>
</feature>
<comment type="caution">
    <text evidence="23">The sequence shown here is derived from an EMBL/GenBank/DDBJ whole genome shotgun (WGS) entry which is preliminary data.</text>
</comment>
<dbReference type="Pfam" id="PF00512">
    <property type="entry name" value="HisKA"/>
    <property type="match status" value="1"/>
</dbReference>
<dbReference type="InterPro" id="IPR003660">
    <property type="entry name" value="HAMP_dom"/>
</dbReference>
<evidence type="ECO:0000256" key="4">
    <source>
        <dbReference type="ARBA" id="ARBA00012438"/>
    </source>
</evidence>
<keyword evidence="8 19" id="KW-0812">Transmembrane</keyword>
<evidence type="ECO:0000256" key="17">
    <source>
        <dbReference type="PROSITE-ProRule" id="PRU00169"/>
    </source>
</evidence>
<organism evidence="23 24">
    <name type="scientific">Adonisia turfae CCMR0082</name>
    <dbReference type="NCBI Taxonomy" id="2304604"/>
    <lineage>
        <taxon>Bacteria</taxon>
        <taxon>Bacillati</taxon>
        <taxon>Cyanobacteriota</taxon>
        <taxon>Adonisia</taxon>
        <taxon>Adonisia turfae</taxon>
    </lineage>
</organism>
<dbReference type="CDD" id="cd06225">
    <property type="entry name" value="HAMP"/>
    <property type="match status" value="1"/>
</dbReference>
<evidence type="ECO:0000256" key="7">
    <source>
        <dbReference type="ARBA" id="ARBA00022679"/>
    </source>
</evidence>
<dbReference type="GO" id="GO:0005524">
    <property type="term" value="F:ATP binding"/>
    <property type="evidence" value="ECO:0007669"/>
    <property type="project" value="UniProtKB-KW"/>
</dbReference>
<evidence type="ECO:0000256" key="1">
    <source>
        <dbReference type="ARBA" id="ARBA00000085"/>
    </source>
</evidence>
<dbReference type="InterPro" id="IPR033479">
    <property type="entry name" value="dCache_1"/>
</dbReference>
<dbReference type="Pfam" id="PF02518">
    <property type="entry name" value="HATPase_c"/>
    <property type="match status" value="1"/>
</dbReference>
<evidence type="ECO:0000256" key="3">
    <source>
        <dbReference type="ARBA" id="ARBA00006402"/>
    </source>
</evidence>
<dbReference type="GO" id="GO:0000155">
    <property type="term" value="F:phosphorelay sensor kinase activity"/>
    <property type="evidence" value="ECO:0007669"/>
    <property type="project" value="InterPro"/>
</dbReference>
<dbReference type="PANTHER" id="PTHR43047">
    <property type="entry name" value="TWO-COMPONENT HISTIDINE PROTEIN KINASE"/>
    <property type="match status" value="1"/>
</dbReference>
<evidence type="ECO:0000256" key="10">
    <source>
        <dbReference type="ARBA" id="ARBA00022777"/>
    </source>
</evidence>
<dbReference type="CDD" id="cd16922">
    <property type="entry name" value="HATPase_EvgS-ArcB-TorS-like"/>
    <property type="match status" value="1"/>
</dbReference>
<dbReference type="Pfam" id="PF02743">
    <property type="entry name" value="dCache_1"/>
    <property type="match status" value="1"/>
</dbReference>
<dbReference type="SMART" id="SM00448">
    <property type="entry name" value="REC"/>
    <property type="match status" value="1"/>
</dbReference>
<evidence type="ECO:0000256" key="9">
    <source>
        <dbReference type="ARBA" id="ARBA00022741"/>
    </source>
</evidence>
<dbReference type="SMART" id="SM00304">
    <property type="entry name" value="HAMP"/>
    <property type="match status" value="1"/>
</dbReference>
<feature type="modified residue" description="4-aspartylphosphate" evidence="17">
    <location>
        <position position="897"/>
    </location>
</feature>
<dbReference type="SUPFAM" id="SSF55874">
    <property type="entry name" value="ATPase domain of HSP90 chaperone/DNA topoisomerase II/histidine kinase"/>
    <property type="match status" value="1"/>
</dbReference>